<feature type="domain" description="C2H2-type" evidence="7">
    <location>
        <begin position="480"/>
        <end position="507"/>
    </location>
</feature>
<evidence type="ECO:0000259" key="7">
    <source>
        <dbReference type="PROSITE" id="PS50157"/>
    </source>
</evidence>
<dbReference type="GO" id="GO:0008270">
    <property type="term" value="F:zinc ion binding"/>
    <property type="evidence" value="ECO:0007669"/>
    <property type="project" value="UniProtKB-KW"/>
</dbReference>
<dbReference type="InterPro" id="IPR013087">
    <property type="entry name" value="Znf_C2H2_type"/>
</dbReference>
<dbReference type="PANTHER" id="PTHR24379:SF127">
    <property type="entry name" value="BLOODY FINGERS-RELATED"/>
    <property type="match status" value="1"/>
</dbReference>
<keyword evidence="2" id="KW-0677">Repeat</keyword>
<dbReference type="InterPro" id="IPR036236">
    <property type="entry name" value="Znf_C2H2_sf"/>
</dbReference>
<evidence type="ECO:0000256" key="2">
    <source>
        <dbReference type="ARBA" id="ARBA00022737"/>
    </source>
</evidence>
<protein>
    <recommendedName>
        <fullName evidence="7">C2H2-type domain-containing protein</fullName>
    </recommendedName>
</protein>
<sequence length="746" mass="83296">MVPSSLFTFDLHQILRENSQLWYDKVNDGEIINDKVNDGEIINDKVNDGEIINDKVNDGEIINDKVNDGEIINDKVNDGEIIHDDSVHSALLPSTTDTVHRHLCLVVGAENVDEACRRSEVLCGLCLKLLLNIVLLDRRVAVLRERFTGTFHKAAEARQTDGRNGGNNNNNNDNNEDGVMVIDGNSEDGVMVIDGEKDGEKDGDIDGEKDGDTGGEKDGDIDGEKDGDIDGEKDGDIGGEKDGDIDGEKDGDIDGEKDGDIATEHTNNNEVLVGGGSGSGSRQRRRKTGHRRRPTRIHTNQGNDDDDDDDDDEWTEGGTHNNKGEQVHVGVSGLECEICGLAFNNMSDLGQHRGQCHPSVYPHACLTCPQARYKEKAKLTQHMRRIHHLVTHICPGCHYTAGSQNSLDQHIIQHHPTSRYYQCHICNKAYRTHRYLHVVHIKRCHMGLPVKYTCDKCNKGFVDKSALENHKLTHSSVRNYTCEFCGAAFVTPYALKVHVNTHTQEKKYTCADCGTAFLRKCNLSAHRKRFHGCSDMRLVCEVCGLATTTQRDLRRHQLATHTKQKPFSCKMCHRSYTAKESLNNHLRTHTGDKPFQCECGKAFYKREVLRKHQRTVHTNQQQQQPQPQLDIQQPHLDLQQPQLDLQPQPQLDLQQPQPQLDLQPQPQLDLQQSQLDLQPPQLDLQPPLDSQATSVQVVGSEDLQPGPMVVITLGEWDSHCSASSTTATTTISTVSFVASWAQTPSL</sequence>
<name>A0AAE1TNE3_9EUCA</name>
<dbReference type="Proteomes" id="UP001292094">
    <property type="component" value="Unassembled WGS sequence"/>
</dbReference>
<evidence type="ECO:0000256" key="5">
    <source>
        <dbReference type="PROSITE-ProRule" id="PRU00042"/>
    </source>
</evidence>
<proteinExistence type="predicted"/>
<feature type="domain" description="C2H2-type" evidence="7">
    <location>
        <begin position="567"/>
        <end position="594"/>
    </location>
</feature>
<feature type="domain" description="C2H2-type" evidence="7">
    <location>
        <begin position="538"/>
        <end position="566"/>
    </location>
</feature>
<feature type="domain" description="C2H2-type" evidence="7">
    <location>
        <begin position="508"/>
        <end position="531"/>
    </location>
</feature>
<dbReference type="FunFam" id="3.30.160.60:FF:000100">
    <property type="entry name" value="Zinc finger 45-like"/>
    <property type="match status" value="1"/>
</dbReference>
<keyword evidence="1" id="KW-0479">Metal-binding</keyword>
<evidence type="ECO:0000256" key="3">
    <source>
        <dbReference type="ARBA" id="ARBA00022771"/>
    </source>
</evidence>
<dbReference type="AlphaFoldDB" id="A0AAE1TNE3"/>
<dbReference type="PANTHER" id="PTHR24379">
    <property type="entry name" value="KRAB AND ZINC FINGER DOMAIN-CONTAINING"/>
    <property type="match status" value="1"/>
</dbReference>
<dbReference type="GO" id="GO:0000977">
    <property type="term" value="F:RNA polymerase II transcription regulatory region sequence-specific DNA binding"/>
    <property type="evidence" value="ECO:0007669"/>
    <property type="project" value="TreeGrafter"/>
</dbReference>
<evidence type="ECO:0000256" key="1">
    <source>
        <dbReference type="ARBA" id="ARBA00022723"/>
    </source>
</evidence>
<gene>
    <name evidence="8" type="ORF">Pmani_035726</name>
</gene>
<dbReference type="GO" id="GO:0005634">
    <property type="term" value="C:nucleus"/>
    <property type="evidence" value="ECO:0007669"/>
    <property type="project" value="TreeGrafter"/>
</dbReference>
<reference evidence="8" key="1">
    <citation type="submission" date="2023-11" db="EMBL/GenBank/DDBJ databases">
        <title>Genome assemblies of two species of porcelain crab, Petrolisthes cinctipes and Petrolisthes manimaculis (Anomura: Porcellanidae).</title>
        <authorList>
            <person name="Angst P."/>
        </authorList>
    </citation>
    <scope>NUCLEOTIDE SEQUENCE</scope>
    <source>
        <strain evidence="8">PB745_02</strain>
        <tissue evidence="8">Gill</tissue>
    </source>
</reference>
<dbReference type="GO" id="GO:0000981">
    <property type="term" value="F:DNA-binding transcription factor activity, RNA polymerase II-specific"/>
    <property type="evidence" value="ECO:0007669"/>
    <property type="project" value="TreeGrafter"/>
</dbReference>
<dbReference type="FunFam" id="3.30.160.60:FF:002343">
    <property type="entry name" value="Zinc finger protein 33A"/>
    <property type="match status" value="1"/>
</dbReference>
<keyword evidence="3 5" id="KW-0863">Zinc-finger</keyword>
<feature type="region of interest" description="Disordered" evidence="6">
    <location>
        <begin position="158"/>
        <end position="326"/>
    </location>
</feature>
<dbReference type="PROSITE" id="PS50157">
    <property type="entry name" value="ZINC_FINGER_C2H2_2"/>
    <property type="match status" value="7"/>
</dbReference>
<evidence type="ECO:0000313" key="8">
    <source>
        <dbReference type="EMBL" id="KAK4291441.1"/>
    </source>
</evidence>
<comment type="caution">
    <text evidence="8">The sequence shown here is derived from an EMBL/GenBank/DDBJ whole genome shotgun (WGS) entry which is preliminary data.</text>
</comment>
<feature type="domain" description="C2H2-type" evidence="7">
    <location>
        <begin position="334"/>
        <end position="362"/>
    </location>
</feature>
<dbReference type="PROSITE" id="PS00028">
    <property type="entry name" value="ZINC_FINGER_C2H2_1"/>
    <property type="match status" value="5"/>
</dbReference>
<feature type="domain" description="C2H2-type" evidence="7">
    <location>
        <begin position="452"/>
        <end position="479"/>
    </location>
</feature>
<feature type="compositionally biased region" description="Basic and acidic residues" evidence="6">
    <location>
        <begin position="194"/>
        <end position="263"/>
    </location>
</feature>
<dbReference type="SMART" id="SM00355">
    <property type="entry name" value="ZnF_C2H2"/>
    <property type="match status" value="10"/>
</dbReference>
<evidence type="ECO:0000256" key="4">
    <source>
        <dbReference type="ARBA" id="ARBA00022833"/>
    </source>
</evidence>
<evidence type="ECO:0000313" key="9">
    <source>
        <dbReference type="Proteomes" id="UP001292094"/>
    </source>
</evidence>
<dbReference type="SUPFAM" id="SSF57667">
    <property type="entry name" value="beta-beta-alpha zinc fingers"/>
    <property type="match status" value="6"/>
</dbReference>
<evidence type="ECO:0000256" key="6">
    <source>
        <dbReference type="SAM" id="MobiDB-lite"/>
    </source>
</evidence>
<feature type="compositionally biased region" description="Basic residues" evidence="6">
    <location>
        <begin position="282"/>
        <end position="296"/>
    </location>
</feature>
<organism evidence="8 9">
    <name type="scientific">Petrolisthes manimaculis</name>
    <dbReference type="NCBI Taxonomy" id="1843537"/>
    <lineage>
        <taxon>Eukaryota</taxon>
        <taxon>Metazoa</taxon>
        <taxon>Ecdysozoa</taxon>
        <taxon>Arthropoda</taxon>
        <taxon>Crustacea</taxon>
        <taxon>Multicrustacea</taxon>
        <taxon>Malacostraca</taxon>
        <taxon>Eumalacostraca</taxon>
        <taxon>Eucarida</taxon>
        <taxon>Decapoda</taxon>
        <taxon>Pleocyemata</taxon>
        <taxon>Anomura</taxon>
        <taxon>Galatheoidea</taxon>
        <taxon>Porcellanidae</taxon>
        <taxon>Petrolisthes</taxon>
    </lineage>
</organism>
<feature type="domain" description="C2H2-type" evidence="7">
    <location>
        <begin position="595"/>
        <end position="622"/>
    </location>
</feature>
<dbReference type="Gene3D" id="3.30.160.60">
    <property type="entry name" value="Classic Zinc Finger"/>
    <property type="match status" value="8"/>
</dbReference>
<accession>A0AAE1TNE3</accession>
<keyword evidence="9" id="KW-1185">Reference proteome</keyword>
<dbReference type="EMBL" id="JAWZYT010005147">
    <property type="protein sequence ID" value="KAK4291441.1"/>
    <property type="molecule type" value="Genomic_DNA"/>
</dbReference>
<dbReference type="Pfam" id="PF00096">
    <property type="entry name" value="zf-C2H2"/>
    <property type="match status" value="3"/>
</dbReference>
<feature type="compositionally biased region" description="Acidic residues" evidence="6">
    <location>
        <begin position="303"/>
        <end position="315"/>
    </location>
</feature>
<keyword evidence="4" id="KW-0862">Zinc</keyword>